<evidence type="ECO:0000256" key="1">
    <source>
        <dbReference type="SAM" id="MobiDB-lite"/>
    </source>
</evidence>
<dbReference type="RefSeq" id="XP_014665024.1">
    <property type="nucleotide sequence ID" value="XM_014809538.1"/>
</dbReference>
<dbReference type="PANTHER" id="PTHR46990:SF1">
    <property type="entry name" value="GLUTAREDOXIN DOMAIN-CONTAINING CYSTEINE-RICH PROTEIN 1"/>
    <property type="match status" value="1"/>
</dbReference>
<protein>
    <submittedName>
        <fullName evidence="4">Uncharacterized protein LOC106807247</fullName>
    </submittedName>
</protein>
<dbReference type="SUPFAM" id="SSF52833">
    <property type="entry name" value="Thioredoxin-like"/>
    <property type="match status" value="1"/>
</dbReference>
<reference evidence="4" key="1">
    <citation type="submission" date="2025-08" db="UniProtKB">
        <authorList>
            <consortium name="RefSeq"/>
        </authorList>
    </citation>
    <scope>IDENTIFICATION</scope>
</reference>
<dbReference type="Pfam" id="PF00462">
    <property type="entry name" value="Glutaredoxin"/>
    <property type="match status" value="1"/>
</dbReference>
<evidence type="ECO:0000313" key="4">
    <source>
        <dbReference type="RefSeq" id="XP_014665024.1"/>
    </source>
</evidence>
<feature type="compositionally biased region" description="Acidic residues" evidence="1">
    <location>
        <begin position="258"/>
        <end position="273"/>
    </location>
</feature>
<dbReference type="InterPro" id="IPR036249">
    <property type="entry name" value="Thioredoxin-like_sf"/>
</dbReference>
<accession>A0ABM1DYK3</accession>
<feature type="compositionally biased region" description="Low complexity" evidence="1">
    <location>
        <begin position="119"/>
        <end position="146"/>
    </location>
</feature>
<dbReference type="CDD" id="cd03031">
    <property type="entry name" value="GRX_GRX_like"/>
    <property type="match status" value="1"/>
</dbReference>
<dbReference type="Pfam" id="PF23733">
    <property type="entry name" value="GRXCR1-2_C"/>
    <property type="match status" value="1"/>
</dbReference>
<dbReference type="PANTHER" id="PTHR46990">
    <property type="entry name" value="GLUTAREDOXIN DOMAIN-CONTAINING CYSTEINE-RICH PROTEIN 1"/>
    <property type="match status" value="1"/>
</dbReference>
<feature type="region of interest" description="Disordered" evidence="1">
    <location>
        <begin position="249"/>
        <end position="280"/>
    </location>
</feature>
<feature type="region of interest" description="Disordered" evidence="1">
    <location>
        <begin position="119"/>
        <end position="149"/>
    </location>
</feature>
<proteinExistence type="predicted"/>
<dbReference type="InterPro" id="IPR042797">
    <property type="entry name" value="GRXCR1"/>
</dbReference>
<feature type="region of interest" description="Disordered" evidence="1">
    <location>
        <begin position="22"/>
        <end position="41"/>
    </location>
</feature>
<name>A0ABM1DYK3_PRICU</name>
<evidence type="ECO:0000313" key="3">
    <source>
        <dbReference type="Proteomes" id="UP000695022"/>
    </source>
</evidence>
<gene>
    <name evidence="4" type="primary">LOC106807247</name>
</gene>
<feature type="domain" description="Glutaredoxin" evidence="2">
    <location>
        <begin position="372"/>
        <end position="440"/>
    </location>
</feature>
<dbReference type="Gene3D" id="3.40.30.10">
    <property type="entry name" value="Glutaredoxin"/>
    <property type="match status" value="1"/>
</dbReference>
<organism evidence="3 4">
    <name type="scientific">Priapulus caudatus</name>
    <name type="common">Priapulid worm</name>
    <dbReference type="NCBI Taxonomy" id="37621"/>
    <lineage>
        <taxon>Eukaryota</taxon>
        <taxon>Metazoa</taxon>
        <taxon>Ecdysozoa</taxon>
        <taxon>Scalidophora</taxon>
        <taxon>Priapulida</taxon>
        <taxon>Priapulimorpha</taxon>
        <taxon>Priapulimorphida</taxon>
        <taxon>Priapulidae</taxon>
        <taxon>Priapulus</taxon>
    </lineage>
</organism>
<dbReference type="Proteomes" id="UP000695022">
    <property type="component" value="Unplaced"/>
</dbReference>
<evidence type="ECO:0000259" key="2">
    <source>
        <dbReference type="Pfam" id="PF00462"/>
    </source>
</evidence>
<keyword evidence="3" id="KW-1185">Reference proteome</keyword>
<dbReference type="InterPro" id="IPR002109">
    <property type="entry name" value="Glutaredoxin"/>
</dbReference>
<dbReference type="GeneID" id="106807247"/>
<sequence>MMTETQNAHVYRINVYHNNDYSDSSGGGSDDAYDDDGPLLNGGVRVVQKRPTIAAYTNGHSANHINNNHAASHITNGNPGCHLTNGIAGSTLSNGHAGSHITNGNAGCHGSNGHSGFHISNGHSIHISNGHSGSHLSNGHSVHLSNGHGHVNNGYSRDFDDVDDGNYSSSSGGYGHHAAAADTYGNGHLPSAAPYGEYSNGGGVHCHTSASEHVTTADVSQTNGHANGFTNNNYDDVFDSEYINRKSMIIEGKSRETETEEEERKDDDDEEEERKEGVSGKGIDLYPMKFHLNELASVKLNGVAAERDHKGASFTGRSLIDGRYHSNVAITSATGSVRGVRNRVRAGIETFKNRGQQDGTKKNYEELEKNKVVIYTTSLRVVRSTFDNCEKTRNIFRTLMVRFDERDLCVNEEAQEELRERQEVETLPEIPQVFLNGELIGGADTVEQLNESGFLRQMLKDFKKVIATTSCEQCGGFAFLPCHACSGSKKSMHRNHFTEEFHALRCTMCDDNGLVRCVTCNAAH</sequence>
<dbReference type="PROSITE" id="PS51354">
    <property type="entry name" value="GLUTAREDOXIN_2"/>
    <property type="match status" value="1"/>
</dbReference>